<protein>
    <submittedName>
        <fullName evidence="2">PilZ domain-containing protein</fullName>
    </submittedName>
</protein>
<keyword evidence="3" id="KW-1185">Reference proteome</keyword>
<name>A0A7X1KRT4_9PSED</name>
<dbReference type="Gene3D" id="2.40.10.220">
    <property type="entry name" value="predicted glycosyltransferase like domains"/>
    <property type="match status" value="1"/>
</dbReference>
<dbReference type="AlphaFoldDB" id="A0A7X1KRT4"/>
<gene>
    <name evidence="2" type="ORF">H7993_01050</name>
</gene>
<dbReference type="Proteomes" id="UP000546173">
    <property type="component" value="Unassembled WGS sequence"/>
</dbReference>
<evidence type="ECO:0000259" key="1">
    <source>
        <dbReference type="Pfam" id="PF07238"/>
    </source>
</evidence>
<dbReference type="GO" id="GO:0035438">
    <property type="term" value="F:cyclic-di-GMP binding"/>
    <property type="evidence" value="ECO:0007669"/>
    <property type="project" value="InterPro"/>
</dbReference>
<sequence>MSHSDRDYSEKRDFIRMTVDAKVDLRVGDVVVPAVCKDLSSTGMQLEAQTQLSVGDQVGVHLPSNHPTLSDLDIQAEVIRVESSKQDGMQIIGLHTLSMD</sequence>
<accession>A0A7X1KRT4</accession>
<dbReference type="SUPFAM" id="SSF141371">
    <property type="entry name" value="PilZ domain-like"/>
    <property type="match status" value="1"/>
</dbReference>
<reference evidence="2 3" key="1">
    <citation type="submission" date="2020-08" db="EMBL/GenBank/DDBJ databases">
        <title>Pseudomonas sp. nov.</title>
        <authorList>
            <person name="Gieschler S."/>
            <person name="Fiedler G."/>
            <person name="Brinks E."/>
            <person name="Boehnlein C."/>
            <person name="Franz C.M.A.P."/>
            <person name="Kabisch J."/>
        </authorList>
    </citation>
    <scope>NUCLEOTIDE SEQUENCE [LARGE SCALE GENOMIC DNA]</scope>
    <source>
        <strain evidence="2 3">MBT-2</strain>
    </source>
</reference>
<feature type="domain" description="PilZ" evidence="1">
    <location>
        <begin position="10"/>
        <end position="98"/>
    </location>
</feature>
<evidence type="ECO:0000313" key="2">
    <source>
        <dbReference type="EMBL" id="MBC2676966.1"/>
    </source>
</evidence>
<evidence type="ECO:0000313" key="3">
    <source>
        <dbReference type="Proteomes" id="UP000546173"/>
    </source>
</evidence>
<dbReference type="InterPro" id="IPR009875">
    <property type="entry name" value="PilZ_domain"/>
</dbReference>
<dbReference type="Pfam" id="PF07238">
    <property type="entry name" value="PilZ"/>
    <property type="match status" value="1"/>
</dbReference>
<comment type="caution">
    <text evidence="2">The sequence shown here is derived from an EMBL/GenBank/DDBJ whole genome shotgun (WGS) entry which is preliminary data.</text>
</comment>
<proteinExistence type="predicted"/>
<dbReference type="EMBL" id="JACMYH010000001">
    <property type="protein sequence ID" value="MBC2676966.1"/>
    <property type="molecule type" value="Genomic_DNA"/>
</dbReference>
<organism evidence="2 3">
    <name type="scientific">Pseudomonas baltica</name>
    <dbReference type="NCBI Taxonomy" id="2762576"/>
    <lineage>
        <taxon>Bacteria</taxon>
        <taxon>Pseudomonadati</taxon>
        <taxon>Pseudomonadota</taxon>
        <taxon>Gammaproteobacteria</taxon>
        <taxon>Pseudomonadales</taxon>
        <taxon>Pseudomonadaceae</taxon>
        <taxon>Pseudomonas</taxon>
    </lineage>
</organism>
<dbReference type="RefSeq" id="WP_122477474.1">
    <property type="nucleotide sequence ID" value="NZ_JACMYH010000001.1"/>
</dbReference>